<dbReference type="InterPro" id="IPR000524">
    <property type="entry name" value="Tscrpt_reg_HTH_GntR"/>
</dbReference>
<keyword evidence="2" id="KW-0238">DNA-binding</keyword>
<evidence type="ECO:0000313" key="5">
    <source>
        <dbReference type="EMBL" id="SPC37972.1"/>
    </source>
</evidence>
<protein>
    <submittedName>
        <fullName evidence="5">Transcriptional regulator, GntR family</fullName>
    </submittedName>
</protein>
<reference evidence="5" key="1">
    <citation type="submission" date="2018-01" db="EMBL/GenBank/DDBJ databases">
        <authorList>
            <person name="Chaillou S."/>
        </authorList>
    </citation>
    <scope>NUCLEOTIDE SEQUENCE [LARGE SCALE GENOMIC DNA]</scope>
    <source>
        <strain evidence="5">MFPC41A2801</strain>
    </source>
</reference>
<dbReference type="InterPro" id="IPR036388">
    <property type="entry name" value="WH-like_DNA-bd_sf"/>
</dbReference>
<sequence>MQNIPTTNMQTTAYDLILQKILLADYIPGQKISENMITADIQLGRTPVREALIHLKKDKLIEVIPQSGTYVSRIDLVSAKNARFVRENIEKEVVKEATQHHSEAVVTRLTEIIQLQQHYLQENDAVHFFAMDDEFHRAFYEATDKTQVWDWLQILNTQLTRFRWLRLKISDLKWQTLIDQHSAILKAIETQDSRLATKLVVDHLHLMLEEQQRLITVFPDYFINVD</sequence>
<organism evidence="5 6">
    <name type="scientific">Latilactobacillus fuchuensis</name>
    <dbReference type="NCBI Taxonomy" id="164393"/>
    <lineage>
        <taxon>Bacteria</taxon>
        <taxon>Bacillati</taxon>
        <taxon>Bacillota</taxon>
        <taxon>Bacilli</taxon>
        <taxon>Lactobacillales</taxon>
        <taxon>Lactobacillaceae</taxon>
        <taxon>Latilactobacillus</taxon>
    </lineage>
</organism>
<dbReference type="AlphaFoldDB" id="A0A2N9DUU2"/>
<proteinExistence type="predicted"/>
<dbReference type="Proteomes" id="UP000238739">
    <property type="component" value="Unassembled WGS sequence"/>
</dbReference>
<feature type="domain" description="HTH gntR-type" evidence="4">
    <location>
        <begin position="7"/>
        <end position="74"/>
    </location>
</feature>
<dbReference type="RefSeq" id="WP_106483122.1">
    <property type="nucleotide sequence ID" value="NZ_LT984417.1"/>
</dbReference>
<dbReference type="GO" id="GO:0003677">
    <property type="term" value="F:DNA binding"/>
    <property type="evidence" value="ECO:0007669"/>
    <property type="project" value="UniProtKB-KW"/>
</dbReference>
<dbReference type="InterPro" id="IPR008920">
    <property type="entry name" value="TF_FadR/GntR_C"/>
</dbReference>
<dbReference type="SMART" id="SM00895">
    <property type="entry name" value="FCD"/>
    <property type="match status" value="1"/>
</dbReference>
<accession>A0A2N9DUU2</accession>
<evidence type="ECO:0000259" key="4">
    <source>
        <dbReference type="PROSITE" id="PS50949"/>
    </source>
</evidence>
<dbReference type="GO" id="GO:0003700">
    <property type="term" value="F:DNA-binding transcription factor activity"/>
    <property type="evidence" value="ECO:0007669"/>
    <property type="project" value="InterPro"/>
</dbReference>
<comment type="caution">
    <text evidence="5">The sequence shown here is derived from an EMBL/GenBank/DDBJ whole genome shotgun (WGS) entry which is preliminary data.</text>
</comment>
<dbReference type="Gene3D" id="1.20.120.530">
    <property type="entry name" value="GntR ligand-binding domain-like"/>
    <property type="match status" value="1"/>
</dbReference>
<gene>
    <name evidence="5" type="ORF">LFUMFP_210073</name>
</gene>
<keyword evidence="1" id="KW-0805">Transcription regulation</keyword>
<dbReference type="PANTHER" id="PTHR43537">
    <property type="entry name" value="TRANSCRIPTIONAL REGULATOR, GNTR FAMILY"/>
    <property type="match status" value="1"/>
</dbReference>
<dbReference type="InterPro" id="IPR011711">
    <property type="entry name" value="GntR_C"/>
</dbReference>
<dbReference type="EMBL" id="OGVC01000014">
    <property type="protein sequence ID" value="SPC37972.1"/>
    <property type="molecule type" value="Genomic_DNA"/>
</dbReference>
<evidence type="ECO:0000313" key="6">
    <source>
        <dbReference type="Proteomes" id="UP000238739"/>
    </source>
</evidence>
<dbReference type="Pfam" id="PF00392">
    <property type="entry name" value="GntR"/>
    <property type="match status" value="1"/>
</dbReference>
<evidence type="ECO:0000256" key="3">
    <source>
        <dbReference type="ARBA" id="ARBA00023163"/>
    </source>
</evidence>
<dbReference type="SUPFAM" id="SSF46785">
    <property type="entry name" value="Winged helix' DNA-binding domain"/>
    <property type="match status" value="1"/>
</dbReference>
<evidence type="ECO:0000256" key="1">
    <source>
        <dbReference type="ARBA" id="ARBA00023015"/>
    </source>
</evidence>
<dbReference type="SMART" id="SM00345">
    <property type="entry name" value="HTH_GNTR"/>
    <property type="match status" value="1"/>
</dbReference>
<keyword evidence="6" id="KW-1185">Reference proteome</keyword>
<dbReference type="InterPro" id="IPR036390">
    <property type="entry name" value="WH_DNA-bd_sf"/>
</dbReference>
<keyword evidence="3" id="KW-0804">Transcription</keyword>
<dbReference type="PANTHER" id="PTHR43537:SF45">
    <property type="entry name" value="GNTR FAMILY REGULATORY PROTEIN"/>
    <property type="match status" value="1"/>
</dbReference>
<evidence type="ECO:0000256" key="2">
    <source>
        <dbReference type="ARBA" id="ARBA00023125"/>
    </source>
</evidence>
<dbReference type="Gene3D" id="1.10.10.10">
    <property type="entry name" value="Winged helix-like DNA-binding domain superfamily/Winged helix DNA-binding domain"/>
    <property type="match status" value="1"/>
</dbReference>
<dbReference type="Pfam" id="PF07729">
    <property type="entry name" value="FCD"/>
    <property type="match status" value="1"/>
</dbReference>
<dbReference type="PROSITE" id="PS50949">
    <property type="entry name" value="HTH_GNTR"/>
    <property type="match status" value="1"/>
</dbReference>
<dbReference type="SUPFAM" id="SSF48008">
    <property type="entry name" value="GntR ligand-binding domain-like"/>
    <property type="match status" value="1"/>
</dbReference>
<name>A0A2N9DUU2_9LACO</name>